<feature type="region of interest" description="Disordered" evidence="2">
    <location>
        <begin position="347"/>
        <end position="446"/>
    </location>
</feature>
<dbReference type="EMBL" id="JAGSXH010000051">
    <property type="protein sequence ID" value="MBS2964467.1"/>
    <property type="molecule type" value="Genomic_DNA"/>
</dbReference>
<evidence type="ECO:0000256" key="1">
    <source>
        <dbReference type="ARBA" id="ARBA00006068"/>
    </source>
</evidence>
<evidence type="ECO:0000256" key="3">
    <source>
        <dbReference type="SAM" id="Phobius"/>
    </source>
</evidence>
<feature type="domain" description="Cell envelope-related transcriptional attenuator" evidence="4">
    <location>
        <begin position="100"/>
        <end position="263"/>
    </location>
</feature>
<dbReference type="Proteomes" id="UP000677913">
    <property type="component" value="Unassembled WGS sequence"/>
</dbReference>
<evidence type="ECO:0000256" key="2">
    <source>
        <dbReference type="SAM" id="MobiDB-lite"/>
    </source>
</evidence>
<dbReference type="RefSeq" id="WP_211468830.1">
    <property type="nucleotide sequence ID" value="NZ_JAGSXH010000051.1"/>
</dbReference>
<feature type="region of interest" description="Disordered" evidence="2">
    <location>
        <begin position="48"/>
        <end position="69"/>
    </location>
</feature>
<dbReference type="PANTHER" id="PTHR33392">
    <property type="entry name" value="POLYISOPRENYL-TEICHOIC ACID--PEPTIDOGLYCAN TEICHOIC ACID TRANSFERASE TAGU"/>
    <property type="match status" value="1"/>
</dbReference>
<evidence type="ECO:0000259" key="4">
    <source>
        <dbReference type="Pfam" id="PF03816"/>
    </source>
</evidence>
<organism evidence="5 6">
    <name type="scientific">Actinocrinis puniceicyclus</name>
    <dbReference type="NCBI Taxonomy" id="977794"/>
    <lineage>
        <taxon>Bacteria</taxon>
        <taxon>Bacillati</taxon>
        <taxon>Actinomycetota</taxon>
        <taxon>Actinomycetes</taxon>
        <taxon>Catenulisporales</taxon>
        <taxon>Actinospicaceae</taxon>
        <taxon>Actinocrinis</taxon>
    </lineage>
</organism>
<reference evidence="5" key="1">
    <citation type="submission" date="2021-04" db="EMBL/GenBank/DDBJ databases">
        <title>Genome based classification of Actinospica acidithermotolerans sp. nov., an actinobacterium isolated from an Indonesian hot spring.</title>
        <authorList>
            <person name="Kusuma A.B."/>
            <person name="Putra K.E."/>
            <person name="Nafisah S."/>
            <person name="Loh J."/>
            <person name="Nouioui I."/>
            <person name="Goodfellow M."/>
        </authorList>
    </citation>
    <scope>NUCLEOTIDE SEQUENCE</scope>
    <source>
        <strain evidence="5">DSM 45618</strain>
    </source>
</reference>
<feature type="compositionally biased region" description="Low complexity" evidence="2">
    <location>
        <begin position="390"/>
        <end position="426"/>
    </location>
</feature>
<evidence type="ECO:0000313" key="5">
    <source>
        <dbReference type="EMBL" id="MBS2964467.1"/>
    </source>
</evidence>
<keyword evidence="3" id="KW-1133">Transmembrane helix</keyword>
<dbReference type="PANTHER" id="PTHR33392:SF6">
    <property type="entry name" value="POLYISOPRENYL-TEICHOIC ACID--PEPTIDOGLYCAN TEICHOIC ACID TRANSFERASE TAGU"/>
    <property type="match status" value="1"/>
</dbReference>
<accession>A0A8J7WQE5</accession>
<feature type="compositionally biased region" description="Low complexity" evidence="2">
    <location>
        <begin position="352"/>
        <end position="379"/>
    </location>
</feature>
<feature type="compositionally biased region" description="Low complexity" evidence="2">
    <location>
        <begin position="58"/>
        <end position="69"/>
    </location>
</feature>
<dbReference type="NCBIfam" id="TIGR00350">
    <property type="entry name" value="lytR_cpsA_psr"/>
    <property type="match status" value="1"/>
</dbReference>
<protein>
    <submittedName>
        <fullName evidence="5">LCP family protein</fullName>
    </submittedName>
</protein>
<sequence length="446" mass="45858">MAALGRRRLRELRVAVVVASTLAVGISGALGYVYLHLNANIKTFSEVGVSRSRPPEATPATTAPGQPAAQPPINLLLIGSDTRAGGNVSLGGGFAVEGARSDTTILLHVSGDRKHAVGVSIPRDALVDVPACYANGGWLPAQTDVMFNSAFSEGNLPTGNPICTQNTVEAMSGIRIDHTMVIDFSGFAAMSRAVGGVTVCVPAVNSTYLEHAYGVTLDPGVQNLSGQAAVEYVRAREGFGDNSDIGRMKRQQAFLSALMKKMLDSGTLDNPVALYQLADAATKSLTVDSSLDSVSSLVSLGVQLKTVPLYNLEFVTTPWSYDGARVDLIQPDTDVLWSLLREDRTLEGQDASGGASATSGPTGSASAAPTASPGPSAASERMRLMALGEAGPSSSASTGTSPSAVASDEASAAGTTAGTPTPVPSGITQNIRRADSDPCSDLSYGN</sequence>
<gene>
    <name evidence="5" type="ORF">KGA66_15525</name>
</gene>
<keyword evidence="3" id="KW-0472">Membrane</keyword>
<feature type="transmembrane region" description="Helical" evidence="3">
    <location>
        <begin position="12"/>
        <end position="35"/>
    </location>
</feature>
<comment type="caution">
    <text evidence="5">The sequence shown here is derived from an EMBL/GenBank/DDBJ whole genome shotgun (WGS) entry which is preliminary data.</text>
</comment>
<keyword evidence="6" id="KW-1185">Reference proteome</keyword>
<dbReference type="Gene3D" id="3.40.630.190">
    <property type="entry name" value="LCP protein"/>
    <property type="match status" value="1"/>
</dbReference>
<dbReference type="AlphaFoldDB" id="A0A8J7WQE5"/>
<keyword evidence="3" id="KW-0812">Transmembrane</keyword>
<proteinExistence type="inferred from homology"/>
<dbReference type="InterPro" id="IPR050922">
    <property type="entry name" value="LytR/CpsA/Psr_CW_biosynth"/>
</dbReference>
<comment type="similarity">
    <text evidence="1">Belongs to the LytR/CpsA/Psr (LCP) family.</text>
</comment>
<evidence type="ECO:0000313" key="6">
    <source>
        <dbReference type="Proteomes" id="UP000677913"/>
    </source>
</evidence>
<dbReference type="Pfam" id="PF03816">
    <property type="entry name" value="LytR_cpsA_psr"/>
    <property type="match status" value="1"/>
</dbReference>
<dbReference type="InterPro" id="IPR004474">
    <property type="entry name" value="LytR_CpsA_psr"/>
</dbReference>
<name>A0A8J7WQE5_9ACTN</name>